<dbReference type="AlphaFoldDB" id="A0A9W6T7F7"/>
<dbReference type="EMBL" id="BSXN01007875">
    <property type="protein sequence ID" value="GME85525.1"/>
    <property type="molecule type" value="Genomic_DNA"/>
</dbReference>
<dbReference type="Pfam" id="PF07727">
    <property type="entry name" value="RVT_2"/>
    <property type="match status" value="1"/>
</dbReference>
<organism evidence="2 3">
    <name type="scientific">Candida boidinii</name>
    <name type="common">Yeast</name>
    <dbReference type="NCBI Taxonomy" id="5477"/>
    <lineage>
        <taxon>Eukaryota</taxon>
        <taxon>Fungi</taxon>
        <taxon>Dikarya</taxon>
        <taxon>Ascomycota</taxon>
        <taxon>Saccharomycotina</taxon>
        <taxon>Pichiomycetes</taxon>
        <taxon>Pichiales</taxon>
        <taxon>Pichiaceae</taxon>
        <taxon>Ogataea</taxon>
        <taxon>Ogataea/Candida clade</taxon>
    </lineage>
</organism>
<feature type="domain" description="Reverse transcriptase Ty1/copia-type" evidence="1">
    <location>
        <begin position="74"/>
        <end position="224"/>
    </location>
</feature>
<dbReference type="InterPro" id="IPR013103">
    <property type="entry name" value="RVT_2"/>
</dbReference>
<gene>
    <name evidence="2" type="ORF">Cboi02_000697400</name>
</gene>
<evidence type="ECO:0000313" key="2">
    <source>
        <dbReference type="EMBL" id="GME85525.1"/>
    </source>
</evidence>
<evidence type="ECO:0000313" key="3">
    <source>
        <dbReference type="Proteomes" id="UP001165120"/>
    </source>
</evidence>
<reference evidence="2" key="1">
    <citation type="submission" date="2023-04" db="EMBL/GenBank/DDBJ databases">
        <title>Candida boidinii NBRC 10035.</title>
        <authorList>
            <person name="Ichikawa N."/>
            <person name="Sato H."/>
            <person name="Tonouchi N."/>
        </authorList>
    </citation>
    <scope>NUCLEOTIDE SEQUENCE</scope>
    <source>
        <strain evidence="2">NBRC 10035</strain>
    </source>
</reference>
<name>A0A9W6T7F7_CANBO</name>
<evidence type="ECO:0000259" key="1">
    <source>
        <dbReference type="Pfam" id="PF07727"/>
    </source>
</evidence>
<dbReference type="Proteomes" id="UP001165120">
    <property type="component" value="Unassembled WGS sequence"/>
</dbReference>
<proteinExistence type="predicted"/>
<comment type="caution">
    <text evidence="2">The sequence shown here is derived from an EMBL/GenBank/DDBJ whole genome shotgun (WGS) entry which is preliminary data.</text>
</comment>
<accession>A0A9W6T7F7</accession>
<keyword evidence="3" id="KW-1185">Reference proteome</keyword>
<sequence length="231" mass="26176">MDVAIEDQFAFGFETFVYYEEERKNEWLKLCHKELTNLTGNGIVEELEATSIPAGANILTSYWKFIIHYDRSLDSYILVKDAKQTEGTDFSGSNVPTKNYDTLKCLLCIVGINGLEMRIMKVKKAYDNVIDSEIYVCPPEEPALGLKNKVWRVKKAMRGMHEYSMLWYQRISQYLEGQGLCKSSIDGCLFSGEECHALVHGDEILICGGDITMVDSMMKGIEDEYGSVEGI</sequence>
<protein>
    <submittedName>
        <fullName evidence="2">Unnamed protein product</fullName>
    </submittedName>
</protein>